<comment type="caution">
    <text evidence="3">The sequence shown here is derived from an EMBL/GenBank/DDBJ whole genome shotgun (WGS) entry which is preliminary data.</text>
</comment>
<gene>
    <name evidence="3" type="ORF">L596_008618</name>
</gene>
<organism evidence="3 4">
    <name type="scientific">Steinernema carpocapsae</name>
    <name type="common">Entomopathogenic nematode</name>
    <dbReference type="NCBI Taxonomy" id="34508"/>
    <lineage>
        <taxon>Eukaryota</taxon>
        <taxon>Metazoa</taxon>
        <taxon>Ecdysozoa</taxon>
        <taxon>Nematoda</taxon>
        <taxon>Chromadorea</taxon>
        <taxon>Rhabditida</taxon>
        <taxon>Tylenchina</taxon>
        <taxon>Panagrolaimomorpha</taxon>
        <taxon>Strongyloidoidea</taxon>
        <taxon>Steinernematidae</taxon>
        <taxon>Steinernema</taxon>
    </lineage>
</organism>
<keyword evidence="2" id="KW-0472">Membrane</keyword>
<dbReference type="PANTHER" id="PTHR47518">
    <property type="entry name" value="SERPENTINE RECEPTOR CLASS EPSILON-13-RELATED"/>
    <property type="match status" value="1"/>
</dbReference>
<sequence length="325" mass="37323">MGSSLTLHAYFSAVDACEIAFLLLGTILCFMVVIAMLRICPFHIHLWILLVNLIVCTITFCVFRITSLAILGLQKPNENRATVLKIVELLRFIGLYTGIQKRYFCMDDLSSGWANLFSLLIERLVATIYAYKYESVKMVVVPIVFIIFTWLLVTWLMVASLFEWISVQIPIIIDLSLNSVSVILFLLMYLLQSKMQKTAKHNLSFQQHHSLSEQYQLNENLQCSRLLIPLIVIMATTSWGSIISYVIKRYFRKMIFEIIFDFILCLRSIMIPICIVRGSRHLFNHVCKTAGVQYRIGSHSENSVDAAPPEEKSAAHFGYLQKTWC</sequence>
<protein>
    <recommendedName>
        <fullName evidence="5">G-protein coupled receptors family 1 profile domain-containing protein</fullName>
    </recommendedName>
</protein>
<proteinExistence type="inferred from homology"/>
<reference evidence="3 4" key="1">
    <citation type="journal article" date="2015" name="Genome Biol.">
        <title>Comparative genomics of Steinernema reveals deeply conserved gene regulatory networks.</title>
        <authorList>
            <person name="Dillman A.R."/>
            <person name="Macchietto M."/>
            <person name="Porter C.F."/>
            <person name="Rogers A."/>
            <person name="Williams B."/>
            <person name="Antoshechkin I."/>
            <person name="Lee M.M."/>
            <person name="Goodwin Z."/>
            <person name="Lu X."/>
            <person name="Lewis E.E."/>
            <person name="Goodrich-Blair H."/>
            <person name="Stock S.P."/>
            <person name="Adams B.J."/>
            <person name="Sternberg P.W."/>
            <person name="Mortazavi A."/>
        </authorList>
    </citation>
    <scope>NUCLEOTIDE SEQUENCE [LARGE SCALE GENOMIC DNA]</scope>
    <source>
        <strain evidence="3 4">ALL</strain>
    </source>
</reference>
<evidence type="ECO:0000313" key="4">
    <source>
        <dbReference type="Proteomes" id="UP000298663"/>
    </source>
</evidence>
<dbReference type="InterPro" id="IPR052854">
    <property type="entry name" value="Serpentine_rcpt_epsilon"/>
</dbReference>
<reference evidence="3 4" key="2">
    <citation type="journal article" date="2019" name="G3 (Bethesda)">
        <title>Hybrid Assembly of the Genome of the Entomopathogenic Nematode Steinernema carpocapsae Identifies the X-Chromosome.</title>
        <authorList>
            <person name="Serra L."/>
            <person name="Macchietto M."/>
            <person name="Macias-Munoz A."/>
            <person name="McGill C.J."/>
            <person name="Rodriguez I.M."/>
            <person name="Rodriguez B."/>
            <person name="Murad R."/>
            <person name="Mortazavi A."/>
        </authorList>
    </citation>
    <scope>NUCLEOTIDE SEQUENCE [LARGE SCALE GENOMIC DNA]</scope>
    <source>
        <strain evidence="3 4">ALL</strain>
    </source>
</reference>
<accession>A0A4U5PDJ6</accession>
<evidence type="ECO:0000313" key="3">
    <source>
        <dbReference type="EMBL" id="TKR94323.1"/>
    </source>
</evidence>
<keyword evidence="2" id="KW-1133">Transmembrane helix</keyword>
<evidence type="ECO:0000256" key="1">
    <source>
        <dbReference type="ARBA" id="ARBA00006803"/>
    </source>
</evidence>
<dbReference type="EMBL" id="AZBU02000002">
    <property type="protein sequence ID" value="TKR94323.1"/>
    <property type="molecule type" value="Genomic_DNA"/>
</dbReference>
<evidence type="ECO:0008006" key="5">
    <source>
        <dbReference type="Google" id="ProtNLM"/>
    </source>
</evidence>
<dbReference type="InterPro" id="IPR004151">
    <property type="entry name" value="7TM_GPCR_serpentine_rcpt_Sre"/>
</dbReference>
<keyword evidence="2" id="KW-0812">Transmembrane</keyword>
<dbReference type="AlphaFoldDB" id="A0A4U5PDJ6"/>
<keyword evidence="4" id="KW-1185">Reference proteome</keyword>
<dbReference type="OrthoDB" id="5877454at2759"/>
<evidence type="ECO:0000256" key="2">
    <source>
        <dbReference type="SAM" id="Phobius"/>
    </source>
</evidence>
<dbReference type="GO" id="GO:0007606">
    <property type="term" value="P:sensory perception of chemical stimulus"/>
    <property type="evidence" value="ECO:0007669"/>
    <property type="project" value="InterPro"/>
</dbReference>
<feature type="transmembrane region" description="Helical" evidence="2">
    <location>
        <begin position="226"/>
        <end position="248"/>
    </location>
</feature>
<feature type="transmembrane region" description="Helical" evidence="2">
    <location>
        <begin position="46"/>
        <end position="71"/>
    </location>
</feature>
<comment type="similarity">
    <text evidence="1">Belongs to the nematode receptor-like protein sre family.</text>
</comment>
<feature type="transmembrane region" description="Helical" evidence="2">
    <location>
        <begin position="138"/>
        <end position="162"/>
    </location>
</feature>
<dbReference type="GO" id="GO:0016020">
    <property type="term" value="C:membrane"/>
    <property type="evidence" value="ECO:0007669"/>
    <property type="project" value="InterPro"/>
</dbReference>
<feature type="transmembrane region" description="Helical" evidence="2">
    <location>
        <begin position="20"/>
        <end position="39"/>
    </location>
</feature>
<name>A0A4U5PDJ6_STECR</name>
<dbReference type="PANTHER" id="PTHR47518:SF10">
    <property type="entry name" value="G PROTEIN-COUPLED RECEPTOR-RELATED"/>
    <property type="match status" value="1"/>
</dbReference>
<dbReference type="Pfam" id="PF03125">
    <property type="entry name" value="Sre"/>
    <property type="match status" value="1"/>
</dbReference>
<feature type="transmembrane region" description="Helical" evidence="2">
    <location>
        <begin position="254"/>
        <end position="276"/>
    </location>
</feature>
<feature type="transmembrane region" description="Helical" evidence="2">
    <location>
        <begin position="168"/>
        <end position="191"/>
    </location>
</feature>
<dbReference type="Proteomes" id="UP000298663">
    <property type="component" value="Unassembled WGS sequence"/>
</dbReference>